<comment type="caution">
    <text evidence="1">The sequence shown here is derived from an EMBL/GenBank/DDBJ whole genome shotgun (WGS) entry which is preliminary data.</text>
</comment>
<sequence length="455" mass="46064">MTVTHGMDTAAGRVAGQQLDTGAQEIRELAGRLDALLHSFDWTGSDAERVRETWQVQERPDLDAAAGHLSGLAALLRAEAEAQDGASDSGAGGGAAVAAAPAAGAGGWLSRVGSWIGDRVGAFAAGLARSMGHRADFWGKVGDVLTGREDWSVAEIAASAIAGVGAEAGAWTGLVTGEDGRWFGEGAGVAGTPDAVPTDAAQASQYRPALTPPTDLASLMQGVADGYQVGSEPGSTGDVRITRVDNGSGTPGYVVAIPGTENWSPSAGAQPRDLSANVNLVAGNPTAAAESVQRAMEAAGIPPGAPVMLVGHSQGGIIAGALASDPAFMERFGVSHVMTYGAPIDHMALDPRVQVLQMQHGADLVPRLDLGGLGAGGFPQAQPTVTLESPGNFWELGTNHSYAEYQSSVREAMAAGGAEGRSLSEYQASLGSFLVGPGGSASAVDVPVSRRVDQP</sequence>
<evidence type="ECO:0008006" key="3">
    <source>
        <dbReference type="Google" id="ProtNLM"/>
    </source>
</evidence>
<dbReference type="Proteomes" id="UP001500621">
    <property type="component" value="Unassembled WGS sequence"/>
</dbReference>
<evidence type="ECO:0000313" key="2">
    <source>
        <dbReference type="Proteomes" id="UP001500621"/>
    </source>
</evidence>
<name>A0ABP8VT68_9ACTN</name>
<gene>
    <name evidence="1" type="ORF">GCM10023226_04760</name>
</gene>
<dbReference type="RefSeq" id="WP_345262446.1">
    <property type="nucleotide sequence ID" value="NZ_BAABIM010000001.1"/>
</dbReference>
<dbReference type="InterPro" id="IPR029058">
    <property type="entry name" value="AB_hydrolase_fold"/>
</dbReference>
<accession>A0ABP8VT68</accession>
<dbReference type="SUPFAM" id="SSF53474">
    <property type="entry name" value="alpha/beta-Hydrolases"/>
    <property type="match status" value="1"/>
</dbReference>
<organism evidence="1 2">
    <name type="scientific">Nocardioides nanhaiensis</name>
    <dbReference type="NCBI Taxonomy" id="1476871"/>
    <lineage>
        <taxon>Bacteria</taxon>
        <taxon>Bacillati</taxon>
        <taxon>Actinomycetota</taxon>
        <taxon>Actinomycetes</taxon>
        <taxon>Propionibacteriales</taxon>
        <taxon>Nocardioidaceae</taxon>
        <taxon>Nocardioides</taxon>
    </lineage>
</organism>
<proteinExistence type="predicted"/>
<dbReference type="EMBL" id="BAABIM010000001">
    <property type="protein sequence ID" value="GAA4671205.1"/>
    <property type="molecule type" value="Genomic_DNA"/>
</dbReference>
<keyword evidence="2" id="KW-1185">Reference proteome</keyword>
<protein>
    <recommendedName>
        <fullName evidence="3">Alpha/beta hydrolase</fullName>
    </recommendedName>
</protein>
<dbReference type="Gene3D" id="3.40.50.1820">
    <property type="entry name" value="alpha/beta hydrolase"/>
    <property type="match status" value="1"/>
</dbReference>
<evidence type="ECO:0000313" key="1">
    <source>
        <dbReference type="EMBL" id="GAA4671205.1"/>
    </source>
</evidence>
<reference evidence="2" key="1">
    <citation type="journal article" date="2019" name="Int. J. Syst. Evol. Microbiol.">
        <title>The Global Catalogue of Microorganisms (GCM) 10K type strain sequencing project: providing services to taxonomists for standard genome sequencing and annotation.</title>
        <authorList>
            <consortium name="The Broad Institute Genomics Platform"/>
            <consortium name="The Broad Institute Genome Sequencing Center for Infectious Disease"/>
            <person name="Wu L."/>
            <person name="Ma J."/>
        </authorList>
    </citation>
    <scope>NUCLEOTIDE SEQUENCE [LARGE SCALE GENOMIC DNA]</scope>
    <source>
        <strain evidence="2">JCM 18127</strain>
    </source>
</reference>